<proteinExistence type="predicted"/>
<feature type="non-terminal residue" evidence="1">
    <location>
        <position position="23"/>
    </location>
</feature>
<accession>A0A0F9APE5</accession>
<evidence type="ECO:0000313" key="1">
    <source>
        <dbReference type="EMBL" id="KKK74081.1"/>
    </source>
</evidence>
<sequence length="23" mass="2459">MTTGRQRFVAVQAALAILWIGVG</sequence>
<organism evidence="1">
    <name type="scientific">marine sediment metagenome</name>
    <dbReference type="NCBI Taxonomy" id="412755"/>
    <lineage>
        <taxon>unclassified sequences</taxon>
        <taxon>metagenomes</taxon>
        <taxon>ecological metagenomes</taxon>
    </lineage>
</organism>
<dbReference type="AlphaFoldDB" id="A0A0F9APE5"/>
<dbReference type="EMBL" id="LAZR01056487">
    <property type="protein sequence ID" value="KKK74081.1"/>
    <property type="molecule type" value="Genomic_DNA"/>
</dbReference>
<protein>
    <submittedName>
        <fullName evidence="1">Uncharacterized protein</fullName>
    </submittedName>
</protein>
<name>A0A0F9APE5_9ZZZZ</name>
<reference evidence="1" key="1">
    <citation type="journal article" date="2015" name="Nature">
        <title>Complex archaea that bridge the gap between prokaryotes and eukaryotes.</title>
        <authorList>
            <person name="Spang A."/>
            <person name="Saw J.H."/>
            <person name="Jorgensen S.L."/>
            <person name="Zaremba-Niedzwiedzka K."/>
            <person name="Martijn J."/>
            <person name="Lind A.E."/>
            <person name="van Eijk R."/>
            <person name="Schleper C."/>
            <person name="Guy L."/>
            <person name="Ettema T.J."/>
        </authorList>
    </citation>
    <scope>NUCLEOTIDE SEQUENCE</scope>
</reference>
<comment type="caution">
    <text evidence="1">The sequence shown here is derived from an EMBL/GenBank/DDBJ whole genome shotgun (WGS) entry which is preliminary data.</text>
</comment>
<gene>
    <name evidence="1" type="ORF">LCGC14_2887330</name>
</gene>